<gene>
    <name evidence="2" type="ORF">PCOR1329_LOCUS1204</name>
</gene>
<evidence type="ECO:0000256" key="1">
    <source>
        <dbReference type="SAM" id="MobiDB-lite"/>
    </source>
</evidence>
<organism evidence="2 3">
    <name type="scientific">Prorocentrum cordatum</name>
    <dbReference type="NCBI Taxonomy" id="2364126"/>
    <lineage>
        <taxon>Eukaryota</taxon>
        <taxon>Sar</taxon>
        <taxon>Alveolata</taxon>
        <taxon>Dinophyceae</taxon>
        <taxon>Prorocentrales</taxon>
        <taxon>Prorocentraceae</taxon>
        <taxon>Prorocentrum</taxon>
    </lineage>
</organism>
<dbReference type="Proteomes" id="UP001189429">
    <property type="component" value="Unassembled WGS sequence"/>
</dbReference>
<evidence type="ECO:0000313" key="3">
    <source>
        <dbReference type="Proteomes" id="UP001189429"/>
    </source>
</evidence>
<feature type="region of interest" description="Disordered" evidence="1">
    <location>
        <begin position="1"/>
        <end position="59"/>
    </location>
</feature>
<accession>A0ABN9PAA1</accession>
<evidence type="ECO:0000313" key="2">
    <source>
        <dbReference type="EMBL" id="CAK0789719.1"/>
    </source>
</evidence>
<feature type="non-terminal residue" evidence="2">
    <location>
        <position position="1"/>
    </location>
</feature>
<feature type="non-terminal residue" evidence="2">
    <location>
        <position position="59"/>
    </location>
</feature>
<name>A0ABN9PAA1_9DINO</name>
<keyword evidence="3" id="KW-1185">Reference proteome</keyword>
<sequence>TARMAPRTSPSSPPATSWRPRGRPRAPQLPAGAPRGCASRRGWTTWPRGCRATASRSWT</sequence>
<feature type="compositionally biased region" description="Low complexity" evidence="1">
    <location>
        <begin position="1"/>
        <end position="19"/>
    </location>
</feature>
<reference evidence="2" key="1">
    <citation type="submission" date="2023-10" db="EMBL/GenBank/DDBJ databases">
        <authorList>
            <person name="Chen Y."/>
            <person name="Shah S."/>
            <person name="Dougan E. K."/>
            <person name="Thang M."/>
            <person name="Chan C."/>
        </authorList>
    </citation>
    <scope>NUCLEOTIDE SEQUENCE [LARGE SCALE GENOMIC DNA]</scope>
</reference>
<dbReference type="EMBL" id="CAUYUJ010000289">
    <property type="protein sequence ID" value="CAK0789719.1"/>
    <property type="molecule type" value="Genomic_DNA"/>
</dbReference>
<protein>
    <submittedName>
        <fullName evidence="2">Uncharacterized protein</fullName>
    </submittedName>
</protein>
<proteinExistence type="predicted"/>
<comment type="caution">
    <text evidence="2">The sequence shown here is derived from an EMBL/GenBank/DDBJ whole genome shotgun (WGS) entry which is preliminary data.</text>
</comment>